<feature type="coiled-coil region" evidence="5">
    <location>
        <begin position="139"/>
        <end position="166"/>
    </location>
</feature>
<dbReference type="OMA" id="GGDKWQY"/>
<evidence type="ECO:0000256" key="6">
    <source>
        <dbReference type="SAM" id="MobiDB-lite"/>
    </source>
</evidence>
<dbReference type="PANTHER" id="PTHR14514">
    <property type="entry name" value="PKA ANCHORING PROTEIN"/>
    <property type="match status" value="1"/>
</dbReference>
<feature type="region of interest" description="Disordered" evidence="6">
    <location>
        <begin position="54"/>
        <end position="88"/>
    </location>
</feature>
<feature type="region of interest" description="Disordered" evidence="6">
    <location>
        <begin position="1"/>
        <end position="23"/>
    </location>
</feature>
<dbReference type="GeneTree" id="ENSGT00900000143157"/>
<accession>A0A8C5L4W7</accession>
<sequence length="195" mass="22204">EPVSFPELKSLGTEKPQFSRQKDLPLQQILELKPLEQKDLIKFIELNAQKMERQYCQQDKDGPQESSVSKASSPGSEAPHSDVSLQGHGGDKWQYLHRELSWRVTLPVPQPVEPQVAINMSMLPSVSVYNFKYPTTEELKVYTTQLEDLRQEASNLQAQEDMTEETYSSLDKRLFELLLGLSRCLGSVGELLRNP</sequence>
<evidence type="ECO:0000313" key="8">
    <source>
        <dbReference type="Proteomes" id="UP000694385"/>
    </source>
</evidence>
<evidence type="ECO:0000256" key="1">
    <source>
        <dbReference type="ARBA" id="ARBA00004308"/>
    </source>
</evidence>
<protein>
    <submittedName>
        <fullName evidence="7">Uncharacterized protein</fullName>
    </submittedName>
</protein>
<evidence type="ECO:0000256" key="3">
    <source>
        <dbReference type="ARBA" id="ARBA00022737"/>
    </source>
</evidence>
<reference evidence="7" key="1">
    <citation type="submission" date="2025-08" db="UniProtKB">
        <authorList>
            <consortium name="Ensembl"/>
        </authorList>
    </citation>
    <scope>IDENTIFICATION</scope>
</reference>
<keyword evidence="5" id="KW-0175">Coiled coil</keyword>
<keyword evidence="8" id="KW-1185">Reference proteome</keyword>
<feature type="compositionally biased region" description="Polar residues" evidence="6">
    <location>
        <begin position="64"/>
        <end position="75"/>
    </location>
</feature>
<keyword evidence="4" id="KW-0472">Membrane</keyword>
<dbReference type="Ensembl" id="ENSJJAT00000027016.1">
    <property type="protein sequence ID" value="ENSJJAP00000020468.1"/>
    <property type="gene ID" value="ENSJJAG00000021136.1"/>
</dbReference>
<feature type="compositionally biased region" description="Basic and acidic residues" evidence="6">
    <location>
        <begin position="54"/>
        <end position="63"/>
    </location>
</feature>
<evidence type="ECO:0000256" key="2">
    <source>
        <dbReference type="ARBA" id="ARBA00022553"/>
    </source>
</evidence>
<evidence type="ECO:0000256" key="4">
    <source>
        <dbReference type="ARBA" id="ARBA00023136"/>
    </source>
</evidence>
<evidence type="ECO:0000313" key="7">
    <source>
        <dbReference type="Ensembl" id="ENSJJAP00000020468.1"/>
    </source>
</evidence>
<proteinExistence type="predicted"/>
<organism evidence="7 8">
    <name type="scientific">Jaculus jaculus</name>
    <name type="common">Lesser Egyptian jerboa</name>
    <dbReference type="NCBI Taxonomy" id="51337"/>
    <lineage>
        <taxon>Eukaryota</taxon>
        <taxon>Metazoa</taxon>
        <taxon>Chordata</taxon>
        <taxon>Craniata</taxon>
        <taxon>Vertebrata</taxon>
        <taxon>Euteleostomi</taxon>
        <taxon>Mammalia</taxon>
        <taxon>Eutheria</taxon>
        <taxon>Euarchontoglires</taxon>
        <taxon>Glires</taxon>
        <taxon>Rodentia</taxon>
        <taxon>Myomorpha</taxon>
        <taxon>Dipodoidea</taxon>
        <taxon>Dipodidae</taxon>
        <taxon>Dipodinae</taxon>
        <taxon>Jaculus</taxon>
    </lineage>
</organism>
<evidence type="ECO:0000256" key="5">
    <source>
        <dbReference type="SAM" id="Coils"/>
    </source>
</evidence>
<dbReference type="AlphaFoldDB" id="A0A8C5L4W7"/>
<name>A0A8C5L4W7_JACJA</name>
<keyword evidence="3" id="KW-0677">Repeat</keyword>
<keyword evidence="2" id="KW-0597">Phosphoprotein</keyword>
<reference evidence="7" key="2">
    <citation type="submission" date="2025-09" db="UniProtKB">
        <authorList>
            <consortium name="Ensembl"/>
        </authorList>
    </citation>
    <scope>IDENTIFICATION</scope>
</reference>
<dbReference type="Proteomes" id="UP000694385">
    <property type="component" value="Unassembled WGS sequence"/>
</dbReference>
<comment type="subcellular location">
    <subcellularLocation>
        <location evidence="1">Endomembrane system</location>
    </subcellularLocation>
</comment>
<dbReference type="PANTHER" id="PTHR14514:SF4">
    <property type="entry name" value="NESPRIN-2"/>
    <property type="match status" value="1"/>
</dbReference>